<comment type="caution">
    <text evidence="8">The sequence shown here is derived from an EMBL/GenBank/DDBJ whole genome shotgun (WGS) entry which is preliminary data.</text>
</comment>
<evidence type="ECO:0000313" key="9">
    <source>
        <dbReference type="Proteomes" id="UP000663879"/>
    </source>
</evidence>
<feature type="non-terminal residue" evidence="8">
    <location>
        <position position="1"/>
    </location>
</feature>
<dbReference type="Pfam" id="PF01822">
    <property type="entry name" value="WSC"/>
    <property type="match status" value="2"/>
</dbReference>
<dbReference type="Proteomes" id="UP000663879">
    <property type="component" value="Unassembled WGS sequence"/>
</dbReference>
<dbReference type="PANTHER" id="PTHR24269:SF16">
    <property type="entry name" value="PROTEIN SLG1"/>
    <property type="match status" value="1"/>
</dbReference>
<keyword evidence="2" id="KW-0812">Transmembrane</keyword>
<keyword evidence="6" id="KW-0325">Glycoprotein</keyword>
<evidence type="ECO:0000256" key="2">
    <source>
        <dbReference type="ARBA" id="ARBA00022692"/>
    </source>
</evidence>
<dbReference type="OrthoDB" id="5985073at2759"/>
<dbReference type="PANTHER" id="PTHR24269">
    <property type="entry name" value="KREMEN PROTEIN"/>
    <property type="match status" value="1"/>
</dbReference>
<comment type="subcellular location">
    <subcellularLocation>
        <location evidence="1">Membrane</location>
        <topology evidence="1">Single-pass membrane protein</topology>
    </subcellularLocation>
</comment>
<dbReference type="GO" id="GO:0005886">
    <property type="term" value="C:plasma membrane"/>
    <property type="evidence" value="ECO:0007669"/>
    <property type="project" value="TreeGrafter"/>
</dbReference>
<organism evidence="8 9">
    <name type="scientific">Brachionus calyciflorus</name>
    <dbReference type="NCBI Taxonomy" id="104777"/>
    <lineage>
        <taxon>Eukaryota</taxon>
        <taxon>Metazoa</taxon>
        <taxon>Spiralia</taxon>
        <taxon>Gnathifera</taxon>
        <taxon>Rotifera</taxon>
        <taxon>Eurotatoria</taxon>
        <taxon>Monogononta</taxon>
        <taxon>Pseudotrocha</taxon>
        <taxon>Ploima</taxon>
        <taxon>Brachionidae</taxon>
        <taxon>Brachionus</taxon>
    </lineage>
</organism>
<feature type="domain" description="WSC" evidence="7">
    <location>
        <begin position="468"/>
        <end position="563"/>
    </location>
</feature>
<keyword evidence="3" id="KW-0732">Signal</keyword>
<dbReference type="InterPro" id="IPR002889">
    <property type="entry name" value="WSC_carb-bd"/>
</dbReference>
<dbReference type="SMART" id="SM00321">
    <property type="entry name" value="WSC"/>
    <property type="match status" value="1"/>
</dbReference>
<accession>A0A814LFT3</accession>
<dbReference type="AlphaFoldDB" id="A0A814LFT3"/>
<keyword evidence="4" id="KW-1133">Transmembrane helix</keyword>
<evidence type="ECO:0000313" key="8">
    <source>
        <dbReference type="EMBL" id="CAF1064157.1"/>
    </source>
</evidence>
<keyword evidence="5" id="KW-0472">Membrane</keyword>
<evidence type="ECO:0000256" key="3">
    <source>
        <dbReference type="ARBA" id="ARBA00022729"/>
    </source>
</evidence>
<dbReference type="PROSITE" id="PS51212">
    <property type="entry name" value="WSC"/>
    <property type="match status" value="2"/>
</dbReference>
<name>A0A814LFT3_9BILA</name>
<protein>
    <recommendedName>
        <fullName evidence="7">WSC domain-containing protein</fullName>
    </recommendedName>
</protein>
<gene>
    <name evidence="8" type="ORF">OXX778_LOCUS19420</name>
</gene>
<sequence>YYCNCEQKILNETEQISEENCQLKCPSNKKQTCGGYFGPKSFYEIKKTILSLSALPSHIGKINETIAFKIEINEIISFVNFLRIDFGDGTKINFSLMDIFLIEKKYSKKGLYKIEVASINYELNAEIDILIKDNTKKLFVNSREVFIFDNGEIVGCIENISSLTTQIHGYLPRNSEVCSSQCLKKGFSFTALRNSYCNCINTSLSTIQIDSCLCACPYTNDRICENSHINLKISNILYNCSVHQSGFIISEHCLEIFEETTDPNDNEKSTMAVGTFRGCFKTDFNNQSMGIFGFLTNEVCIQYCDWIKKDFASLIGTNCYCGNHLNESNQVDTDECFYKCNGNQSQSCGGFDRFSVYKITKLEFYLFCLKIGEKFKKINCSIYLNSTSPSSLSSNTSGSILEKNASVLIDFGDLDHKYLSIKSNTEIFIEKAYNETGTFKIKAVLLNTPLNNSATIKIERYSMEIDFKNEYQGCFFDRFPYEMHDFVYVNKLIMNNKFCQEFCGFYGFNFSSTFNGDTCSCGNNFGSYNGPKYKIKCDKRCVGVQSDICGGRVFRPYSVFISERSNLNLKILTPIIGYNRRKIFQLCTVISLYILLYRGSLLLVVKSSDLEKFFGLP</sequence>
<dbReference type="InterPro" id="IPR051836">
    <property type="entry name" value="Kremen_rcpt"/>
</dbReference>
<keyword evidence="9" id="KW-1185">Reference proteome</keyword>
<evidence type="ECO:0000256" key="6">
    <source>
        <dbReference type="ARBA" id="ARBA00023180"/>
    </source>
</evidence>
<evidence type="ECO:0000256" key="4">
    <source>
        <dbReference type="ARBA" id="ARBA00022989"/>
    </source>
</evidence>
<feature type="domain" description="WSC" evidence="7">
    <location>
        <begin position="273"/>
        <end position="360"/>
    </location>
</feature>
<evidence type="ECO:0000256" key="1">
    <source>
        <dbReference type="ARBA" id="ARBA00004167"/>
    </source>
</evidence>
<evidence type="ECO:0000259" key="7">
    <source>
        <dbReference type="PROSITE" id="PS51212"/>
    </source>
</evidence>
<reference evidence="8" key="1">
    <citation type="submission" date="2021-02" db="EMBL/GenBank/DDBJ databases">
        <authorList>
            <person name="Nowell W R."/>
        </authorList>
    </citation>
    <scope>NUCLEOTIDE SEQUENCE</scope>
    <source>
        <strain evidence="8">Ploen Becks lab</strain>
    </source>
</reference>
<evidence type="ECO:0000256" key="5">
    <source>
        <dbReference type="ARBA" id="ARBA00023136"/>
    </source>
</evidence>
<dbReference type="EMBL" id="CAJNOC010005861">
    <property type="protein sequence ID" value="CAF1064157.1"/>
    <property type="molecule type" value="Genomic_DNA"/>
</dbReference>
<proteinExistence type="predicted"/>